<name>A0A0G0KJJ2_9BACT</name>
<proteinExistence type="predicted"/>
<evidence type="ECO:0000313" key="2">
    <source>
        <dbReference type="Proteomes" id="UP000034181"/>
    </source>
</evidence>
<gene>
    <name evidence="1" type="ORF">US96_C0007G0023</name>
</gene>
<protein>
    <submittedName>
        <fullName evidence="1">Uncharacterized protein</fullName>
    </submittedName>
</protein>
<comment type="caution">
    <text evidence="1">The sequence shown here is derived from an EMBL/GenBank/DDBJ whole genome shotgun (WGS) entry which is preliminary data.</text>
</comment>
<dbReference type="EMBL" id="LBUZ01000007">
    <property type="protein sequence ID" value="KKQ75675.1"/>
    <property type="molecule type" value="Genomic_DNA"/>
</dbReference>
<accession>A0A0G0KJJ2</accession>
<reference evidence="1 2" key="1">
    <citation type="journal article" date="2015" name="Nature">
        <title>rRNA introns, odd ribosomes, and small enigmatic genomes across a large radiation of phyla.</title>
        <authorList>
            <person name="Brown C.T."/>
            <person name="Hug L.A."/>
            <person name="Thomas B.C."/>
            <person name="Sharon I."/>
            <person name="Castelle C.J."/>
            <person name="Singh A."/>
            <person name="Wilkins M.J."/>
            <person name="Williams K.H."/>
            <person name="Banfield J.F."/>
        </authorList>
    </citation>
    <scope>NUCLEOTIDE SEQUENCE [LARGE SCALE GENOMIC DNA]</scope>
</reference>
<evidence type="ECO:0000313" key="1">
    <source>
        <dbReference type="EMBL" id="KKQ75675.1"/>
    </source>
</evidence>
<dbReference type="Proteomes" id="UP000034181">
    <property type="component" value="Unassembled WGS sequence"/>
</dbReference>
<dbReference type="AlphaFoldDB" id="A0A0G0KJJ2"/>
<sequence>MVRIIVPHNHSMAIEHKNGLVVLSVNTENPEDQVVYAFVLPVGESLANLGNYDPEEILVDGDTFSLWENDFFTVVGFTDQGAAEIEFP</sequence>
<organism evidence="1 2">
    <name type="scientific">Candidatus Woesebacteria bacterium GW2011_GWB1_38_5b</name>
    <dbReference type="NCBI Taxonomy" id="1618569"/>
    <lineage>
        <taxon>Bacteria</taxon>
        <taxon>Candidatus Woeseibacteriota</taxon>
    </lineage>
</organism>